<dbReference type="Gene3D" id="1.20.5.620">
    <property type="entry name" value="F1F0 ATP synthase subunit B, membrane domain"/>
    <property type="match status" value="1"/>
</dbReference>
<proteinExistence type="inferred from homology"/>
<accession>A0A7L4UP67</accession>
<evidence type="ECO:0000313" key="18">
    <source>
        <dbReference type="EMBL" id="PVX50915.1"/>
    </source>
</evidence>
<keyword evidence="19" id="KW-1185">Reference proteome</keyword>
<dbReference type="Proteomes" id="UP000251835">
    <property type="component" value="Unassembled WGS sequence"/>
</dbReference>
<dbReference type="InterPro" id="IPR028987">
    <property type="entry name" value="ATP_synth_B-like_membr_sf"/>
</dbReference>
<keyword evidence="5 15" id="KW-0812">Transmembrane</keyword>
<dbReference type="GO" id="GO:0012505">
    <property type="term" value="C:endomembrane system"/>
    <property type="evidence" value="ECO:0007669"/>
    <property type="project" value="UniProtKB-SubCell"/>
</dbReference>
<evidence type="ECO:0000256" key="11">
    <source>
        <dbReference type="ARBA" id="ARBA00025198"/>
    </source>
</evidence>
<gene>
    <name evidence="15" type="primary">atpF</name>
    <name evidence="18" type="ORF">C7377_1238</name>
</gene>
<dbReference type="GO" id="GO:0005886">
    <property type="term" value="C:plasma membrane"/>
    <property type="evidence" value="ECO:0007669"/>
    <property type="project" value="UniProtKB-SubCell"/>
</dbReference>
<keyword evidence="10 15" id="KW-0066">ATP synthesis</keyword>
<evidence type="ECO:0000256" key="13">
    <source>
        <dbReference type="ARBA" id="ARBA00026054"/>
    </source>
</evidence>
<comment type="caution">
    <text evidence="18">The sequence shown here is derived from an EMBL/GenBank/DDBJ whole genome shotgun (WGS) entry which is preliminary data.</text>
</comment>
<dbReference type="OrthoDB" id="9795289at2"/>
<dbReference type="Pfam" id="PF00430">
    <property type="entry name" value="ATP-synt_B"/>
    <property type="match status" value="1"/>
</dbReference>
<dbReference type="PANTHER" id="PTHR33445:SF1">
    <property type="entry name" value="ATP SYNTHASE SUBUNIT B"/>
    <property type="match status" value="1"/>
</dbReference>
<evidence type="ECO:0000256" key="17">
    <source>
        <dbReference type="SAM" id="Coils"/>
    </source>
</evidence>
<dbReference type="InterPro" id="IPR002146">
    <property type="entry name" value="ATP_synth_b/b'su_bac/chlpt"/>
</dbReference>
<dbReference type="SUPFAM" id="SSF81573">
    <property type="entry name" value="F1F0 ATP synthase subunit B, membrane domain"/>
    <property type="match status" value="1"/>
</dbReference>
<comment type="similarity">
    <text evidence="1 15 16">Belongs to the ATPase B chain family.</text>
</comment>
<dbReference type="GO" id="GO:0046961">
    <property type="term" value="F:proton-transporting ATPase activity, rotational mechanism"/>
    <property type="evidence" value="ECO:0007669"/>
    <property type="project" value="TreeGrafter"/>
</dbReference>
<comment type="subunit">
    <text evidence="15">F-type ATPases have 2 components, F(1) - the catalytic core - and F(0) - the membrane proton channel. F(1) has five subunits: alpha(3), beta(3), gamma(1), delta(1), epsilon(1). F(0) has three main subunits: a(1), b(2) and c(10-14). The alpha and beta chains form an alternating ring which encloses part of the gamma chain. F(1) is attached to F(0) by a central stalk formed by the gamma and epsilon chains, while a peripheral stalk is formed by the delta and b chains.</text>
</comment>
<dbReference type="HAMAP" id="MF_01398">
    <property type="entry name" value="ATP_synth_b_bprime"/>
    <property type="match status" value="1"/>
</dbReference>
<keyword evidence="6 15" id="KW-0375">Hydrogen ion transport</keyword>
<keyword evidence="7 15" id="KW-1133">Transmembrane helix</keyword>
<comment type="subunit">
    <text evidence="13">F-type ATPases have 2 components, F(1) - the catalytic core - and F(0) - the membrane proton channel. F(1) has five subunits: alpha(3), beta(3), gamma(1), delta(1), epsilon(1). F(0) has four main subunits: a(1), b(2) and c(10-14). The alpha and beta chains form an alternating ring which encloses part of the gamma chain. F(1) is attached to F(0) by a central stalk formed by the gamma and epsilon chains, while a peripheral stalk is formed by the delta and b chains.</text>
</comment>
<evidence type="ECO:0000256" key="7">
    <source>
        <dbReference type="ARBA" id="ARBA00022989"/>
    </source>
</evidence>
<comment type="subcellular location">
    <subcellularLocation>
        <location evidence="15">Cell membrane</location>
        <topology evidence="15">Single-pass membrane protein</topology>
    </subcellularLocation>
    <subcellularLocation>
        <location evidence="14">Endomembrane system</location>
        <topology evidence="14">Single-pass membrane protein</topology>
    </subcellularLocation>
</comment>
<reference evidence="18 19" key="1">
    <citation type="submission" date="2018-05" db="EMBL/GenBank/DDBJ databases">
        <title>Genomic Encyclopedia of Type Strains, Phase IV (KMG-IV): sequencing the most valuable type-strain genomes for metagenomic binning, comparative biology and taxonomic classification.</title>
        <authorList>
            <person name="Goeker M."/>
        </authorList>
    </citation>
    <scope>NUCLEOTIDE SEQUENCE [LARGE SCALE GENOMIC DNA]</scope>
    <source>
        <strain evidence="18 19">DSM 28579</strain>
    </source>
</reference>
<dbReference type="AlphaFoldDB" id="A0A7L4UP67"/>
<evidence type="ECO:0000256" key="9">
    <source>
        <dbReference type="ARBA" id="ARBA00023136"/>
    </source>
</evidence>
<protein>
    <recommendedName>
        <fullName evidence="15">ATP synthase subunit b</fullName>
    </recommendedName>
    <alternativeName>
        <fullName evidence="15">ATP synthase F(0) sector subunit b</fullName>
    </alternativeName>
    <alternativeName>
        <fullName evidence="15">ATPase subunit I</fullName>
    </alternativeName>
    <alternativeName>
        <fullName evidence="15">F-type ATPase subunit b</fullName>
        <shortName evidence="15">F-ATPase subunit b</shortName>
    </alternativeName>
</protein>
<keyword evidence="9 15" id="KW-0472">Membrane</keyword>
<keyword evidence="8 15" id="KW-0406">Ion transport</keyword>
<sequence>MNPLVNPGIGLIFWFSIAIIILIVLLKKFAWKPILKAIHQRNNAIDKAMSAAVDARAEVDKMKAKNEQIIQQAKLEKEAILKEAKLTSEKIVAASKDKATEEANRILAEAQKRITQERLAAVQDMKSQVAEHAVDIAEKILKDSMQKPAVQDQYLSSLMNDIELN</sequence>
<dbReference type="GO" id="GO:0045259">
    <property type="term" value="C:proton-transporting ATP synthase complex"/>
    <property type="evidence" value="ECO:0007669"/>
    <property type="project" value="UniProtKB-KW"/>
</dbReference>
<dbReference type="InterPro" id="IPR050059">
    <property type="entry name" value="ATP_synthase_B_chain"/>
</dbReference>
<evidence type="ECO:0000256" key="8">
    <source>
        <dbReference type="ARBA" id="ARBA00023065"/>
    </source>
</evidence>
<keyword evidence="4 15" id="KW-0138">CF(0)</keyword>
<evidence type="ECO:0000256" key="10">
    <source>
        <dbReference type="ARBA" id="ARBA00023310"/>
    </source>
</evidence>
<keyword evidence="3 15" id="KW-1003">Cell membrane</keyword>
<keyword evidence="2 15" id="KW-0813">Transport</keyword>
<feature type="coiled-coil region" evidence="17">
    <location>
        <begin position="45"/>
        <end position="90"/>
    </location>
</feature>
<evidence type="ECO:0000256" key="1">
    <source>
        <dbReference type="ARBA" id="ARBA00005513"/>
    </source>
</evidence>
<comment type="function">
    <text evidence="11 15">F(1)F(0) ATP synthase produces ATP from ADP in the presence of a proton or sodium gradient. F-type ATPases consist of two structural domains, F(1) containing the extramembraneous catalytic core and F(0) containing the membrane proton channel, linked together by a central stalk and a peripheral stalk. During catalysis, ATP synthesis in the catalytic domain of F(1) is coupled via a rotary mechanism of the central stalk subunits to proton translocation.</text>
</comment>
<comment type="function">
    <text evidence="12">Component of the F(0) channel, it forms part of the peripheral stalk, linking F(1) to F(0). The b'-subunit is a diverged and duplicated form of b found in plants and photosynthetic bacteria.</text>
</comment>
<evidence type="ECO:0000256" key="12">
    <source>
        <dbReference type="ARBA" id="ARBA00025614"/>
    </source>
</evidence>
<dbReference type="RefSeq" id="WP_116496465.1">
    <property type="nucleotide sequence ID" value="NZ_QENZ01000004.1"/>
</dbReference>
<evidence type="ECO:0000256" key="5">
    <source>
        <dbReference type="ARBA" id="ARBA00022692"/>
    </source>
</evidence>
<evidence type="ECO:0000256" key="15">
    <source>
        <dbReference type="HAMAP-Rule" id="MF_01398"/>
    </source>
</evidence>
<dbReference type="EMBL" id="QENZ01000004">
    <property type="protein sequence ID" value="PVX50915.1"/>
    <property type="molecule type" value="Genomic_DNA"/>
</dbReference>
<name>A0A7L4UP67_BALHA</name>
<dbReference type="CDD" id="cd06503">
    <property type="entry name" value="ATP-synt_Fo_b"/>
    <property type="match status" value="1"/>
</dbReference>
<keyword evidence="17" id="KW-0175">Coiled coil</keyword>
<dbReference type="GO" id="GO:0046933">
    <property type="term" value="F:proton-transporting ATP synthase activity, rotational mechanism"/>
    <property type="evidence" value="ECO:0007669"/>
    <property type="project" value="UniProtKB-UniRule"/>
</dbReference>
<evidence type="ECO:0000256" key="16">
    <source>
        <dbReference type="RuleBase" id="RU003848"/>
    </source>
</evidence>
<evidence type="ECO:0000256" key="6">
    <source>
        <dbReference type="ARBA" id="ARBA00022781"/>
    </source>
</evidence>
<organism evidence="18 19">
    <name type="scientific">Balneicella halophila</name>
    <dbReference type="NCBI Taxonomy" id="1537566"/>
    <lineage>
        <taxon>Bacteria</taxon>
        <taxon>Pseudomonadati</taxon>
        <taxon>Bacteroidota</taxon>
        <taxon>Bacteroidia</taxon>
        <taxon>Bacteroidales</taxon>
        <taxon>Balneicellaceae</taxon>
        <taxon>Balneicella</taxon>
    </lineage>
</organism>
<evidence type="ECO:0000313" key="19">
    <source>
        <dbReference type="Proteomes" id="UP000251835"/>
    </source>
</evidence>
<dbReference type="PANTHER" id="PTHR33445">
    <property type="entry name" value="ATP SYNTHASE SUBUNIT B', CHLOROPLASTIC"/>
    <property type="match status" value="1"/>
</dbReference>
<dbReference type="NCBIfam" id="TIGR01144">
    <property type="entry name" value="ATP_synt_b"/>
    <property type="match status" value="1"/>
</dbReference>
<feature type="transmembrane region" description="Helical" evidence="15">
    <location>
        <begin position="6"/>
        <end position="26"/>
    </location>
</feature>
<dbReference type="InterPro" id="IPR005864">
    <property type="entry name" value="ATP_synth_F0_bsu_bac"/>
</dbReference>
<evidence type="ECO:0000256" key="2">
    <source>
        <dbReference type="ARBA" id="ARBA00022448"/>
    </source>
</evidence>
<evidence type="ECO:0000256" key="3">
    <source>
        <dbReference type="ARBA" id="ARBA00022475"/>
    </source>
</evidence>
<evidence type="ECO:0000256" key="14">
    <source>
        <dbReference type="ARBA" id="ARBA00037847"/>
    </source>
</evidence>
<evidence type="ECO:0000256" key="4">
    <source>
        <dbReference type="ARBA" id="ARBA00022547"/>
    </source>
</evidence>